<sequence>MGINNIWAVLSRSSWGSLAEWSELSAGHYAKDRRPLTVAVDTLHWLLGERVPGHDSPDRNDIITIANTVGSLNLEKFKMGLFRLLSLNIYLVFVFDGPGAGNKRSEILSILRDDLDTLKEVLHHLGIHMHYAPAGALSECVQMQTSGLVDAVWSYDSNIFMSDCTLLLHHPRAGSRGDSEFESERYTVVYNLEDMREKCGMDSSRMVLLALLWGYDGSRGLLADMPLEISLAIARTVPDPLPERMCHESTEMDMWRATFQAWLDVENYAGIELPDDFPDRSLIHRFTQPTVTSSEYLPSPEQLWCGYSKSVDPAVLALHNLFARNNTFNPPDHNQLLISLAEGLAGIQLNRELTTNLGNIRGKYDCQEIHVLNSFGPKATAVVYATLGAVLPAFEKLAKDSHLVRQRICCGNLLKNVLERLLLYHNHAPGTPNPTALVATSTSTGKQPLQSVEHDLHYDPYEASSSKKARVFTTVAAEIPSPHSLYLPHGFPSYQCAESSVGDEEEEEED</sequence>
<dbReference type="PANTHER" id="PTHR11081:SF62">
    <property type="entry name" value="XPG-I DOMAIN-CONTAINING PROTEIN"/>
    <property type="match status" value="1"/>
</dbReference>
<proteinExistence type="predicted"/>
<evidence type="ECO:0000313" key="2">
    <source>
        <dbReference type="EMBL" id="KAK4192500.1"/>
    </source>
</evidence>
<evidence type="ECO:0000259" key="1">
    <source>
        <dbReference type="Pfam" id="PF00867"/>
    </source>
</evidence>
<dbReference type="SUPFAM" id="SSF88723">
    <property type="entry name" value="PIN domain-like"/>
    <property type="match status" value="1"/>
</dbReference>
<dbReference type="EMBL" id="MU864354">
    <property type="protein sequence ID" value="KAK4192500.1"/>
    <property type="molecule type" value="Genomic_DNA"/>
</dbReference>
<dbReference type="InterPro" id="IPR006086">
    <property type="entry name" value="XPG-I_dom"/>
</dbReference>
<organism evidence="2 3">
    <name type="scientific">Podospora australis</name>
    <dbReference type="NCBI Taxonomy" id="1536484"/>
    <lineage>
        <taxon>Eukaryota</taxon>
        <taxon>Fungi</taxon>
        <taxon>Dikarya</taxon>
        <taxon>Ascomycota</taxon>
        <taxon>Pezizomycotina</taxon>
        <taxon>Sordariomycetes</taxon>
        <taxon>Sordariomycetidae</taxon>
        <taxon>Sordariales</taxon>
        <taxon>Podosporaceae</taxon>
        <taxon>Podospora</taxon>
    </lineage>
</organism>
<dbReference type="AlphaFoldDB" id="A0AAN6X429"/>
<dbReference type="Proteomes" id="UP001302126">
    <property type="component" value="Unassembled WGS sequence"/>
</dbReference>
<protein>
    <submittedName>
        <fullName evidence="2">PIN domain-like protein</fullName>
    </submittedName>
</protein>
<dbReference type="GO" id="GO:0017108">
    <property type="term" value="F:5'-flap endonuclease activity"/>
    <property type="evidence" value="ECO:0007669"/>
    <property type="project" value="TreeGrafter"/>
</dbReference>
<gene>
    <name evidence="2" type="ORF">QBC35DRAFT_225442</name>
</gene>
<dbReference type="InterPro" id="IPR029060">
    <property type="entry name" value="PIN-like_dom_sf"/>
</dbReference>
<accession>A0AAN6X429</accession>
<dbReference type="InterPro" id="IPR006084">
    <property type="entry name" value="XPG/Rad2"/>
</dbReference>
<dbReference type="PANTHER" id="PTHR11081">
    <property type="entry name" value="FLAP ENDONUCLEASE FAMILY MEMBER"/>
    <property type="match status" value="1"/>
</dbReference>
<evidence type="ECO:0000313" key="3">
    <source>
        <dbReference type="Proteomes" id="UP001302126"/>
    </source>
</evidence>
<comment type="caution">
    <text evidence="2">The sequence shown here is derived from an EMBL/GenBank/DDBJ whole genome shotgun (WGS) entry which is preliminary data.</text>
</comment>
<dbReference type="Gene3D" id="3.40.50.1010">
    <property type="entry name" value="5'-nuclease"/>
    <property type="match status" value="1"/>
</dbReference>
<reference evidence="2" key="1">
    <citation type="journal article" date="2023" name="Mol. Phylogenet. Evol.">
        <title>Genome-scale phylogeny and comparative genomics of the fungal order Sordariales.</title>
        <authorList>
            <person name="Hensen N."/>
            <person name="Bonometti L."/>
            <person name="Westerberg I."/>
            <person name="Brannstrom I.O."/>
            <person name="Guillou S."/>
            <person name="Cros-Aarteil S."/>
            <person name="Calhoun S."/>
            <person name="Haridas S."/>
            <person name="Kuo A."/>
            <person name="Mondo S."/>
            <person name="Pangilinan J."/>
            <person name="Riley R."/>
            <person name="LaButti K."/>
            <person name="Andreopoulos B."/>
            <person name="Lipzen A."/>
            <person name="Chen C."/>
            <person name="Yan M."/>
            <person name="Daum C."/>
            <person name="Ng V."/>
            <person name="Clum A."/>
            <person name="Steindorff A."/>
            <person name="Ohm R.A."/>
            <person name="Martin F."/>
            <person name="Silar P."/>
            <person name="Natvig D.O."/>
            <person name="Lalanne C."/>
            <person name="Gautier V."/>
            <person name="Ament-Velasquez S.L."/>
            <person name="Kruys A."/>
            <person name="Hutchinson M.I."/>
            <person name="Powell A.J."/>
            <person name="Barry K."/>
            <person name="Miller A.N."/>
            <person name="Grigoriev I.V."/>
            <person name="Debuchy R."/>
            <person name="Gladieux P."/>
            <person name="Hiltunen Thoren M."/>
            <person name="Johannesson H."/>
        </authorList>
    </citation>
    <scope>NUCLEOTIDE SEQUENCE</scope>
    <source>
        <strain evidence="2">PSN309</strain>
    </source>
</reference>
<feature type="domain" description="XPG-I" evidence="1">
    <location>
        <begin position="126"/>
        <end position="216"/>
    </location>
</feature>
<reference evidence="2" key="2">
    <citation type="submission" date="2023-05" db="EMBL/GenBank/DDBJ databases">
        <authorList>
            <consortium name="Lawrence Berkeley National Laboratory"/>
            <person name="Steindorff A."/>
            <person name="Hensen N."/>
            <person name="Bonometti L."/>
            <person name="Westerberg I."/>
            <person name="Brannstrom I.O."/>
            <person name="Guillou S."/>
            <person name="Cros-Aarteil S."/>
            <person name="Calhoun S."/>
            <person name="Haridas S."/>
            <person name="Kuo A."/>
            <person name="Mondo S."/>
            <person name="Pangilinan J."/>
            <person name="Riley R."/>
            <person name="Labutti K."/>
            <person name="Andreopoulos B."/>
            <person name="Lipzen A."/>
            <person name="Chen C."/>
            <person name="Yanf M."/>
            <person name="Daum C."/>
            <person name="Ng V."/>
            <person name="Clum A."/>
            <person name="Ohm R."/>
            <person name="Martin F."/>
            <person name="Silar P."/>
            <person name="Natvig D."/>
            <person name="Lalanne C."/>
            <person name="Gautier V."/>
            <person name="Ament-Velasquez S.L."/>
            <person name="Kruys A."/>
            <person name="Hutchinson M.I."/>
            <person name="Powell A.J."/>
            <person name="Barry K."/>
            <person name="Miller A.N."/>
            <person name="Grigoriev I.V."/>
            <person name="Debuchy R."/>
            <person name="Gladieux P."/>
            <person name="Thoren M.H."/>
            <person name="Johannesson H."/>
        </authorList>
    </citation>
    <scope>NUCLEOTIDE SEQUENCE</scope>
    <source>
        <strain evidence="2">PSN309</strain>
    </source>
</reference>
<keyword evidence="3" id="KW-1185">Reference proteome</keyword>
<dbReference type="GO" id="GO:0006974">
    <property type="term" value="P:DNA damage response"/>
    <property type="evidence" value="ECO:0007669"/>
    <property type="project" value="UniProtKB-ARBA"/>
</dbReference>
<dbReference type="Pfam" id="PF00867">
    <property type="entry name" value="XPG_I"/>
    <property type="match status" value="1"/>
</dbReference>
<name>A0AAN6X429_9PEZI</name>